<dbReference type="CDD" id="cd09083">
    <property type="entry name" value="EEP-1"/>
    <property type="match status" value="1"/>
</dbReference>
<dbReference type="EMBL" id="BAAFSV010000003">
    <property type="protein sequence ID" value="GAB1316434.1"/>
    <property type="molecule type" value="Genomic_DNA"/>
</dbReference>
<dbReference type="Pfam" id="PF03372">
    <property type="entry name" value="Exo_endo_phos"/>
    <property type="match status" value="1"/>
</dbReference>
<dbReference type="GeneID" id="98177387"/>
<dbReference type="RefSeq" id="XP_070918165.1">
    <property type="nucleotide sequence ID" value="XM_071062064.1"/>
</dbReference>
<evidence type="ECO:0000313" key="4">
    <source>
        <dbReference type="Proteomes" id="UP001628179"/>
    </source>
</evidence>
<dbReference type="InterPro" id="IPR050410">
    <property type="entry name" value="CCR4/nocturin_mRNA_transcr"/>
</dbReference>
<name>A0ABQ0GF93_9PEZI</name>
<dbReference type="InterPro" id="IPR005135">
    <property type="entry name" value="Endo/exonuclease/phosphatase"/>
</dbReference>
<dbReference type="Proteomes" id="UP001628179">
    <property type="component" value="Unassembled WGS sequence"/>
</dbReference>
<keyword evidence="4" id="KW-1185">Reference proteome</keyword>
<sequence>MRFPALTTPILLLLLPSALAQANTTLPIRAVSFNIRYAATSLAEGERPWSERRGPLISQLAQLDRGGPANGLTILGLQEVLDGQLGDIKEGLGASWAHVGVARDDGAARGEYCPIVYRADVLRLLYRETKWLSPTPDRPSYGWGAGSRRVVTIAVFEELGSWARFIVANTHLDNASAQARTEGAKVVLERIRAVQEMWGPMGVVLTGDFNSGPGRDGHKVLADSGYLEEAFAVADAVGKVVGTNRNTFTGFTGSGGSFIDFVWFGPEGTKTFFSVERYEILTNVVSGLYISDHRAVVADLALT</sequence>
<organism evidence="3 4">
    <name type="scientific">Madurella fahalii</name>
    <dbReference type="NCBI Taxonomy" id="1157608"/>
    <lineage>
        <taxon>Eukaryota</taxon>
        <taxon>Fungi</taxon>
        <taxon>Dikarya</taxon>
        <taxon>Ascomycota</taxon>
        <taxon>Pezizomycotina</taxon>
        <taxon>Sordariomycetes</taxon>
        <taxon>Sordariomycetidae</taxon>
        <taxon>Sordariales</taxon>
        <taxon>Sordariales incertae sedis</taxon>
        <taxon>Madurella</taxon>
    </lineage>
</organism>
<dbReference type="SUPFAM" id="SSF56219">
    <property type="entry name" value="DNase I-like"/>
    <property type="match status" value="1"/>
</dbReference>
<reference evidence="3 4" key="1">
    <citation type="submission" date="2024-09" db="EMBL/GenBank/DDBJ databases">
        <title>Itraconazole resistance in Madurella fahalii resulting from another homologue of gene encoding cytochrome P450 14-alpha sterol demethylase (CYP51).</title>
        <authorList>
            <person name="Yoshioka I."/>
            <person name="Fahal A.H."/>
            <person name="Kaneko S."/>
            <person name="Yaguchi T."/>
        </authorList>
    </citation>
    <scope>NUCLEOTIDE SEQUENCE [LARGE SCALE GENOMIC DNA]</scope>
    <source>
        <strain evidence="3 4">IFM 68171</strain>
    </source>
</reference>
<dbReference type="PANTHER" id="PTHR12121">
    <property type="entry name" value="CARBON CATABOLITE REPRESSOR PROTEIN 4"/>
    <property type="match status" value="1"/>
</dbReference>
<dbReference type="InterPro" id="IPR036691">
    <property type="entry name" value="Endo/exonu/phosph_ase_sf"/>
</dbReference>
<dbReference type="Gene3D" id="3.60.10.10">
    <property type="entry name" value="Endonuclease/exonuclease/phosphatase"/>
    <property type="match status" value="1"/>
</dbReference>
<gene>
    <name evidence="3" type="ORF">MFIFM68171_06644</name>
</gene>
<feature type="signal peptide" evidence="1">
    <location>
        <begin position="1"/>
        <end position="20"/>
    </location>
</feature>
<dbReference type="PANTHER" id="PTHR12121:SF36">
    <property type="entry name" value="ENDONUCLEASE_EXONUCLEASE_PHOSPHATASE DOMAIN-CONTAINING PROTEIN"/>
    <property type="match status" value="1"/>
</dbReference>
<feature type="chain" id="PRO_5046966596" description="Endonuclease/exonuclease/phosphatase domain-containing protein" evidence="1">
    <location>
        <begin position="21"/>
        <end position="303"/>
    </location>
</feature>
<evidence type="ECO:0000259" key="2">
    <source>
        <dbReference type="Pfam" id="PF03372"/>
    </source>
</evidence>
<comment type="caution">
    <text evidence="3">The sequence shown here is derived from an EMBL/GenBank/DDBJ whole genome shotgun (WGS) entry which is preliminary data.</text>
</comment>
<protein>
    <recommendedName>
        <fullName evidence="2">Endonuclease/exonuclease/phosphatase domain-containing protein</fullName>
    </recommendedName>
</protein>
<accession>A0ABQ0GF93</accession>
<proteinExistence type="predicted"/>
<evidence type="ECO:0000313" key="3">
    <source>
        <dbReference type="EMBL" id="GAB1316434.1"/>
    </source>
</evidence>
<evidence type="ECO:0000256" key="1">
    <source>
        <dbReference type="SAM" id="SignalP"/>
    </source>
</evidence>
<feature type="domain" description="Endonuclease/exonuclease/phosphatase" evidence="2">
    <location>
        <begin position="32"/>
        <end position="293"/>
    </location>
</feature>
<keyword evidence="1" id="KW-0732">Signal</keyword>